<sequence>MLPPQPRAPGHTSRQEGALGESFKALGESFKAPRESLKVLWESSKARGESFKALGESFRAQWESSKALWESFKALGERFRALGESFKALGESFRALGESFKALWESFKALGESFKAQWESSKVLWESFKALGESFKALGEGLKALGESLKAPRYLPPRFLSPQTFSKLSWFLPPEECPGLNAEKELPGDSSDETVAPCPRRDAGGGRRARLLLELLGRTKEKTTESVSSLHDLPQLRQAVAAQPVHRQSRRHQDLPPAPTVTTEGISNVTCVAPGRSTVRSRELQAADLNHGNRRADHSWAAWAPYR</sequence>
<dbReference type="Gene3D" id="6.10.250.1010">
    <property type="match status" value="1"/>
</dbReference>
<evidence type="ECO:0000313" key="3">
    <source>
        <dbReference type="Proteomes" id="UP000314294"/>
    </source>
</evidence>
<feature type="region of interest" description="Disordered" evidence="1">
    <location>
        <begin position="241"/>
        <end position="266"/>
    </location>
</feature>
<name>A0A4Z2FUE5_9TELE</name>
<evidence type="ECO:0000256" key="1">
    <source>
        <dbReference type="SAM" id="MobiDB-lite"/>
    </source>
</evidence>
<organism evidence="2 3">
    <name type="scientific">Liparis tanakae</name>
    <name type="common">Tanaka's snailfish</name>
    <dbReference type="NCBI Taxonomy" id="230148"/>
    <lineage>
        <taxon>Eukaryota</taxon>
        <taxon>Metazoa</taxon>
        <taxon>Chordata</taxon>
        <taxon>Craniata</taxon>
        <taxon>Vertebrata</taxon>
        <taxon>Euteleostomi</taxon>
        <taxon>Actinopterygii</taxon>
        <taxon>Neopterygii</taxon>
        <taxon>Teleostei</taxon>
        <taxon>Neoteleostei</taxon>
        <taxon>Acanthomorphata</taxon>
        <taxon>Eupercaria</taxon>
        <taxon>Perciformes</taxon>
        <taxon>Cottioidei</taxon>
        <taxon>Cottales</taxon>
        <taxon>Liparidae</taxon>
        <taxon>Liparis</taxon>
    </lineage>
</organism>
<dbReference type="Proteomes" id="UP000314294">
    <property type="component" value="Unassembled WGS sequence"/>
</dbReference>
<comment type="caution">
    <text evidence="2">The sequence shown here is derived from an EMBL/GenBank/DDBJ whole genome shotgun (WGS) entry which is preliminary data.</text>
</comment>
<accession>A0A4Z2FUE5</accession>
<keyword evidence="3" id="KW-1185">Reference proteome</keyword>
<gene>
    <name evidence="2" type="primary">MPN_013</name>
    <name evidence="2" type="ORF">EYF80_045353</name>
</gene>
<evidence type="ECO:0000313" key="2">
    <source>
        <dbReference type="EMBL" id="TNN44465.1"/>
    </source>
</evidence>
<dbReference type="EMBL" id="SRLO01000901">
    <property type="protein sequence ID" value="TNN44465.1"/>
    <property type="molecule type" value="Genomic_DNA"/>
</dbReference>
<proteinExistence type="predicted"/>
<reference evidence="2 3" key="1">
    <citation type="submission" date="2019-03" db="EMBL/GenBank/DDBJ databases">
        <title>First draft genome of Liparis tanakae, snailfish: a comprehensive survey of snailfish specific genes.</title>
        <authorList>
            <person name="Kim W."/>
            <person name="Song I."/>
            <person name="Jeong J.-H."/>
            <person name="Kim D."/>
            <person name="Kim S."/>
            <person name="Ryu S."/>
            <person name="Song J.Y."/>
            <person name="Lee S.K."/>
        </authorList>
    </citation>
    <scope>NUCLEOTIDE SEQUENCE [LARGE SCALE GENOMIC DNA]</scope>
    <source>
        <tissue evidence="2">Muscle</tissue>
    </source>
</reference>
<protein>
    <submittedName>
        <fullName evidence="2">UPF0134 protein</fullName>
    </submittedName>
</protein>
<dbReference type="AlphaFoldDB" id="A0A4Z2FUE5"/>
<dbReference type="OrthoDB" id="8964540at2759"/>